<feature type="transmembrane region" description="Helical" evidence="1">
    <location>
        <begin position="25"/>
        <end position="43"/>
    </location>
</feature>
<sequence length="133" mass="14227">MSRKVSEDQAAGTGDSPLDFDPVEMAFLLFTLALAGIHLYLGLFDPTVAGDRSVQFLLIGAAFLAGFVARITPYWHPTLYLLGAAFAVGLGVLWLLGGTDQFTLGIATGAVASAFIVVALYLFVRDESRSVRR</sequence>
<reference evidence="2 3" key="1">
    <citation type="submission" date="2019-04" db="EMBL/GenBank/DDBJ databases">
        <title>Natronomonas sp. F20-122 a newhaloarchaeon isolated from a saline saltern of Isla Bacuta, Huelva, Spain.</title>
        <authorList>
            <person name="Duran-Viseras A."/>
            <person name="Sanchez-Porro C."/>
            <person name="Ventosa A."/>
        </authorList>
    </citation>
    <scope>NUCLEOTIDE SEQUENCE [LARGE SCALE GENOMIC DNA]</scope>
    <source>
        <strain evidence="2 3">F20-122</strain>
    </source>
</reference>
<keyword evidence="1" id="KW-0812">Transmembrane</keyword>
<dbReference type="EMBL" id="QKNX01000001">
    <property type="protein sequence ID" value="TKR28155.1"/>
    <property type="molecule type" value="Genomic_DNA"/>
</dbReference>
<name>A0A4U5JH19_9EURY</name>
<dbReference type="Pfam" id="PF24287">
    <property type="entry name" value="DUF7475"/>
    <property type="match status" value="1"/>
</dbReference>
<feature type="transmembrane region" description="Helical" evidence="1">
    <location>
        <begin position="79"/>
        <end position="96"/>
    </location>
</feature>
<organism evidence="2 3">
    <name type="scientific">Natronomonas salsuginis</name>
    <dbReference type="NCBI Taxonomy" id="2217661"/>
    <lineage>
        <taxon>Archaea</taxon>
        <taxon>Methanobacteriati</taxon>
        <taxon>Methanobacteriota</taxon>
        <taxon>Stenosarchaea group</taxon>
        <taxon>Halobacteria</taxon>
        <taxon>Halobacteriales</taxon>
        <taxon>Natronomonadaceae</taxon>
        <taxon>Natronomonas</taxon>
    </lineage>
</organism>
<evidence type="ECO:0000256" key="1">
    <source>
        <dbReference type="SAM" id="Phobius"/>
    </source>
</evidence>
<evidence type="ECO:0000313" key="2">
    <source>
        <dbReference type="EMBL" id="TKR28155.1"/>
    </source>
</evidence>
<keyword evidence="1" id="KW-1133">Transmembrane helix</keyword>
<dbReference type="AlphaFoldDB" id="A0A4U5JH19"/>
<accession>A0A4U5JH19</accession>
<dbReference type="RefSeq" id="WP_137275454.1">
    <property type="nucleotide sequence ID" value="NZ_QKNX01000001.1"/>
</dbReference>
<proteinExistence type="predicted"/>
<evidence type="ECO:0000313" key="3">
    <source>
        <dbReference type="Proteomes" id="UP000308037"/>
    </source>
</evidence>
<dbReference type="InterPro" id="IPR055898">
    <property type="entry name" value="DUF7475"/>
</dbReference>
<feature type="transmembrane region" description="Helical" evidence="1">
    <location>
        <begin position="55"/>
        <end position="72"/>
    </location>
</feature>
<keyword evidence="3" id="KW-1185">Reference proteome</keyword>
<dbReference type="OrthoDB" id="275687at2157"/>
<gene>
    <name evidence="2" type="ORF">DM868_03490</name>
</gene>
<comment type="caution">
    <text evidence="2">The sequence shown here is derived from an EMBL/GenBank/DDBJ whole genome shotgun (WGS) entry which is preliminary data.</text>
</comment>
<keyword evidence="1" id="KW-0472">Membrane</keyword>
<protein>
    <submittedName>
        <fullName evidence="2">Uncharacterized protein</fullName>
    </submittedName>
</protein>
<feature type="transmembrane region" description="Helical" evidence="1">
    <location>
        <begin position="102"/>
        <end position="124"/>
    </location>
</feature>
<dbReference type="Proteomes" id="UP000308037">
    <property type="component" value="Unassembled WGS sequence"/>
</dbReference>